<accession>A0A426YIN6</accession>
<dbReference type="AlphaFoldDB" id="A0A426YIN6"/>
<evidence type="ECO:0000313" key="1">
    <source>
        <dbReference type="EMBL" id="RRT51530.1"/>
    </source>
</evidence>
<protein>
    <submittedName>
        <fullName evidence="1">Uncharacterized protein</fullName>
    </submittedName>
</protein>
<sequence length="84" mass="9447">MPSEVMVATVRCEEIANEKLAFINADEVMVSSLYMLLYHQLSMMKNTILCVLQEWLQLEEAVQHDLVPGFGKKLSATLDKCLSG</sequence>
<proteinExistence type="predicted"/>
<evidence type="ECO:0000313" key="2">
    <source>
        <dbReference type="Proteomes" id="UP000287651"/>
    </source>
</evidence>
<dbReference type="Proteomes" id="UP000287651">
    <property type="component" value="Unassembled WGS sequence"/>
</dbReference>
<organism evidence="1 2">
    <name type="scientific">Ensete ventricosum</name>
    <name type="common">Abyssinian banana</name>
    <name type="synonym">Musa ensete</name>
    <dbReference type="NCBI Taxonomy" id="4639"/>
    <lineage>
        <taxon>Eukaryota</taxon>
        <taxon>Viridiplantae</taxon>
        <taxon>Streptophyta</taxon>
        <taxon>Embryophyta</taxon>
        <taxon>Tracheophyta</taxon>
        <taxon>Spermatophyta</taxon>
        <taxon>Magnoliopsida</taxon>
        <taxon>Liliopsida</taxon>
        <taxon>Zingiberales</taxon>
        <taxon>Musaceae</taxon>
        <taxon>Ensete</taxon>
    </lineage>
</organism>
<dbReference type="EMBL" id="AMZH03012175">
    <property type="protein sequence ID" value="RRT51530.1"/>
    <property type="molecule type" value="Genomic_DNA"/>
</dbReference>
<dbReference type="GO" id="GO:0016320">
    <property type="term" value="P:endoplasmic reticulum membrane fusion"/>
    <property type="evidence" value="ECO:0007669"/>
    <property type="project" value="TreeGrafter"/>
</dbReference>
<reference evidence="1 2" key="1">
    <citation type="journal article" date="2014" name="Agronomy (Basel)">
        <title>A Draft Genome Sequence for Ensete ventricosum, the Drought-Tolerant Tree Against Hunger.</title>
        <authorList>
            <person name="Harrison J."/>
            <person name="Moore K.A."/>
            <person name="Paszkiewicz K."/>
            <person name="Jones T."/>
            <person name="Grant M."/>
            <person name="Ambacheew D."/>
            <person name="Muzemil S."/>
            <person name="Studholme D.J."/>
        </authorList>
    </citation>
    <scope>NUCLEOTIDE SEQUENCE [LARGE SCALE GENOMIC DNA]</scope>
</reference>
<gene>
    <name evidence="1" type="ORF">B296_00051068</name>
</gene>
<dbReference type="GO" id="GO:0005783">
    <property type="term" value="C:endoplasmic reticulum"/>
    <property type="evidence" value="ECO:0007669"/>
    <property type="project" value="TreeGrafter"/>
</dbReference>
<dbReference type="PANTHER" id="PTHR45923:SF2">
    <property type="entry name" value="PROTEIN SEY1"/>
    <property type="match status" value="1"/>
</dbReference>
<comment type="caution">
    <text evidence="1">The sequence shown here is derived from an EMBL/GenBank/DDBJ whole genome shotgun (WGS) entry which is preliminary data.</text>
</comment>
<name>A0A426YIN6_ENSVE</name>
<dbReference type="PANTHER" id="PTHR45923">
    <property type="entry name" value="PROTEIN SEY1"/>
    <property type="match status" value="1"/>
</dbReference>
<dbReference type="InterPro" id="IPR008803">
    <property type="entry name" value="RHD3/Sey1"/>
</dbReference>
<dbReference type="GO" id="GO:0003924">
    <property type="term" value="F:GTPase activity"/>
    <property type="evidence" value="ECO:0007669"/>
    <property type="project" value="TreeGrafter"/>
</dbReference>